<protein>
    <submittedName>
        <fullName evidence="1">Uncharacterized protein</fullName>
    </submittedName>
</protein>
<keyword evidence="2" id="KW-1185">Reference proteome</keyword>
<dbReference type="AlphaFoldDB" id="A0AAD7Y466"/>
<dbReference type="RefSeq" id="XP_058348387.1">
    <property type="nucleotide sequence ID" value="XM_058480823.1"/>
</dbReference>
<reference evidence="1 2" key="1">
    <citation type="submission" date="2023-03" db="EMBL/GenBank/DDBJ databases">
        <title>Genome sequence of Lichtheimia ornata CBS 291.66.</title>
        <authorList>
            <person name="Mohabir J.T."/>
            <person name="Shea T.P."/>
            <person name="Kurbessoian T."/>
            <person name="Berby B."/>
            <person name="Fontaine J."/>
            <person name="Livny J."/>
            <person name="Gnirke A."/>
            <person name="Stajich J.E."/>
            <person name="Cuomo C.A."/>
        </authorList>
    </citation>
    <scope>NUCLEOTIDE SEQUENCE [LARGE SCALE GENOMIC DNA]</scope>
    <source>
        <strain evidence="1">CBS 291.66</strain>
    </source>
</reference>
<name>A0AAD7Y466_9FUNG</name>
<accession>A0AAD7Y466</accession>
<proteinExistence type="predicted"/>
<dbReference type="EMBL" id="JARTCD010000002">
    <property type="protein sequence ID" value="KAJ8663475.1"/>
    <property type="molecule type" value="Genomic_DNA"/>
</dbReference>
<comment type="caution">
    <text evidence="1">The sequence shown here is derived from an EMBL/GenBank/DDBJ whole genome shotgun (WGS) entry which is preliminary data.</text>
</comment>
<dbReference type="GeneID" id="83208137"/>
<gene>
    <name evidence="1" type="ORF">O0I10_000716</name>
</gene>
<organism evidence="1 2">
    <name type="scientific">Lichtheimia ornata</name>
    <dbReference type="NCBI Taxonomy" id="688661"/>
    <lineage>
        <taxon>Eukaryota</taxon>
        <taxon>Fungi</taxon>
        <taxon>Fungi incertae sedis</taxon>
        <taxon>Mucoromycota</taxon>
        <taxon>Mucoromycotina</taxon>
        <taxon>Mucoromycetes</taxon>
        <taxon>Mucorales</taxon>
        <taxon>Lichtheimiaceae</taxon>
        <taxon>Lichtheimia</taxon>
    </lineage>
</organism>
<sequence>MATSRGTAVNITAYNTTRKRMRDVQLDTGTLVQRCNIFLMHQEHPHDADAVTQVQQIMQDNTRFTDDEWNSNDRHVEEAHRQVGGHIDMFYNTLQRVDPATFNGLGSTFCIRILHAGSWPGSTGCN</sequence>
<evidence type="ECO:0000313" key="1">
    <source>
        <dbReference type="EMBL" id="KAJ8663475.1"/>
    </source>
</evidence>
<evidence type="ECO:0000313" key="2">
    <source>
        <dbReference type="Proteomes" id="UP001234581"/>
    </source>
</evidence>
<dbReference type="Proteomes" id="UP001234581">
    <property type="component" value="Unassembled WGS sequence"/>
</dbReference>